<keyword evidence="1" id="KW-0732">Signal</keyword>
<feature type="signal peptide" evidence="1">
    <location>
        <begin position="1"/>
        <end position="17"/>
    </location>
</feature>
<dbReference type="PANTHER" id="PTHR38049">
    <property type="entry name" value="RICIN B LECTIN DOMAIN-CONTAINING PROTEIN"/>
    <property type="match status" value="1"/>
</dbReference>
<dbReference type="EMBL" id="PDLM01000014">
    <property type="protein sequence ID" value="RDW62312.1"/>
    <property type="molecule type" value="Genomic_DNA"/>
</dbReference>
<dbReference type="Proteomes" id="UP000256645">
    <property type="component" value="Unassembled WGS sequence"/>
</dbReference>
<feature type="chain" id="PRO_5017615718" evidence="1">
    <location>
        <begin position="18"/>
        <end position="198"/>
    </location>
</feature>
<comment type="caution">
    <text evidence="2">The sequence shown here is derived from an EMBL/GenBank/DDBJ whole genome shotgun (WGS) entry which is preliminary data.</text>
</comment>
<organism evidence="2 3">
    <name type="scientific">Coleophoma cylindrospora</name>
    <dbReference type="NCBI Taxonomy" id="1849047"/>
    <lineage>
        <taxon>Eukaryota</taxon>
        <taxon>Fungi</taxon>
        <taxon>Dikarya</taxon>
        <taxon>Ascomycota</taxon>
        <taxon>Pezizomycotina</taxon>
        <taxon>Leotiomycetes</taxon>
        <taxon>Helotiales</taxon>
        <taxon>Dermateaceae</taxon>
        <taxon>Coleophoma</taxon>
    </lineage>
</organism>
<dbReference type="AlphaFoldDB" id="A0A3D8QKI4"/>
<dbReference type="OrthoDB" id="3928002at2759"/>
<sequence length="198" mass="22497">MAFAVLAFLAGGPAVLGLNEAIRQGVTKERREEHRARRVNLLTHFPSPTETSMTLEGKRIVLRNKKLYIEDKIPSSDHPFTGYFLDYPNTKYEGLVSSITYDPPIMNWIYVDGDTFEVKYGPKIEAHPHYTGPFDCTRGERRLIFGGWEGFSAVQEQDGAWALYFDVLADGLQKVPGDKLELVLERREVRGLKGDLYI</sequence>
<protein>
    <submittedName>
        <fullName evidence="2">Uncharacterized protein</fullName>
    </submittedName>
</protein>
<accession>A0A3D8QKI4</accession>
<evidence type="ECO:0000313" key="3">
    <source>
        <dbReference type="Proteomes" id="UP000256645"/>
    </source>
</evidence>
<gene>
    <name evidence="2" type="ORF">BP6252_11745</name>
</gene>
<reference evidence="2 3" key="1">
    <citation type="journal article" date="2018" name="IMA Fungus">
        <title>IMA Genome-F 9: Draft genome sequence of Annulohypoxylon stygium, Aspergillus mulundensis, Berkeleyomyces basicola (syn. Thielaviopsis basicola), Ceratocystis smalleyi, two Cercospora beticola strains, Coleophoma cylindrospora, Fusarium fracticaudum, Phialophora cf. hyalina, and Morchella septimelata.</title>
        <authorList>
            <person name="Wingfield B.D."/>
            <person name="Bills G.F."/>
            <person name="Dong Y."/>
            <person name="Huang W."/>
            <person name="Nel W.J."/>
            <person name="Swalarsk-Parry B.S."/>
            <person name="Vaghefi N."/>
            <person name="Wilken P.M."/>
            <person name="An Z."/>
            <person name="de Beer Z.W."/>
            <person name="De Vos L."/>
            <person name="Chen L."/>
            <person name="Duong T.A."/>
            <person name="Gao Y."/>
            <person name="Hammerbacher A."/>
            <person name="Kikkert J.R."/>
            <person name="Li Y."/>
            <person name="Li H."/>
            <person name="Li K."/>
            <person name="Li Q."/>
            <person name="Liu X."/>
            <person name="Ma X."/>
            <person name="Naidoo K."/>
            <person name="Pethybridge S.J."/>
            <person name="Sun J."/>
            <person name="Steenkamp E.T."/>
            <person name="van der Nest M.A."/>
            <person name="van Wyk S."/>
            <person name="Wingfield M.J."/>
            <person name="Xiong C."/>
            <person name="Yue Q."/>
            <person name="Zhang X."/>
        </authorList>
    </citation>
    <scope>NUCLEOTIDE SEQUENCE [LARGE SCALE GENOMIC DNA]</scope>
    <source>
        <strain evidence="2 3">BP6252</strain>
    </source>
</reference>
<keyword evidence="3" id="KW-1185">Reference proteome</keyword>
<name>A0A3D8QKI4_9HELO</name>
<proteinExistence type="predicted"/>
<evidence type="ECO:0000256" key="1">
    <source>
        <dbReference type="SAM" id="SignalP"/>
    </source>
</evidence>
<dbReference type="PANTHER" id="PTHR38049:SF2">
    <property type="entry name" value="RICIN B LECTIN DOMAIN-CONTAINING PROTEIN"/>
    <property type="match status" value="1"/>
</dbReference>
<evidence type="ECO:0000313" key="2">
    <source>
        <dbReference type="EMBL" id="RDW62312.1"/>
    </source>
</evidence>